<gene>
    <name evidence="1" type="ORF">CLV59_105185</name>
</gene>
<proteinExistence type="predicted"/>
<accession>A0A327W524</accession>
<protein>
    <submittedName>
        <fullName evidence="1">Uncharacterized protein</fullName>
    </submittedName>
</protein>
<evidence type="ECO:0000313" key="1">
    <source>
        <dbReference type="EMBL" id="RAJ80078.1"/>
    </source>
</evidence>
<reference evidence="1 2" key="1">
    <citation type="submission" date="2018-06" db="EMBL/GenBank/DDBJ databases">
        <title>Genomic Encyclopedia of Archaeal and Bacterial Type Strains, Phase II (KMG-II): from individual species to whole genera.</title>
        <authorList>
            <person name="Goeker M."/>
        </authorList>
    </citation>
    <scope>NUCLEOTIDE SEQUENCE [LARGE SCALE GENOMIC DNA]</scope>
    <source>
        <strain evidence="1 2">DSM 29821</strain>
    </source>
</reference>
<keyword evidence="2" id="KW-1185">Reference proteome</keyword>
<organism evidence="1 2">
    <name type="scientific">Chitinophaga dinghuensis</name>
    <dbReference type="NCBI Taxonomy" id="1539050"/>
    <lineage>
        <taxon>Bacteria</taxon>
        <taxon>Pseudomonadati</taxon>
        <taxon>Bacteroidota</taxon>
        <taxon>Chitinophagia</taxon>
        <taxon>Chitinophagales</taxon>
        <taxon>Chitinophagaceae</taxon>
        <taxon>Chitinophaga</taxon>
    </lineage>
</organism>
<sequence length="45" mass="5337">MQKEKTVELQNENATKKCNSRCRIWINCRIHPDNLIDKDLLPLTI</sequence>
<dbReference type="Proteomes" id="UP000249819">
    <property type="component" value="Unassembled WGS sequence"/>
</dbReference>
<name>A0A327W524_9BACT</name>
<comment type="caution">
    <text evidence="1">The sequence shown here is derived from an EMBL/GenBank/DDBJ whole genome shotgun (WGS) entry which is preliminary data.</text>
</comment>
<dbReference type="AlphaFoldDB" id="A0A327W524"/>
<evidence type="ECO:0000313" key="2">
    <source>
        <dbReference type="Proteomes" id="UP000249819"/>
    </source>
</evidence>
<dbReference type="EMBL" id="QLMA01000005">
    <property type="protein sequence ID" value="RAJ80078.1"/>
    <property type="molecule type" value="Genomic_DNA"/>
</dbReference>